<dbReference type="SMART" id="SM00717">
    <property type="entry name" value="SANT"/>
    <property type="match status" value="2"/>
</dbReference>
<feature type="compositionally biased region" description="Pro residues" evidence="1">
    <location>
        <begin position="1117"/>
        <end position="1127"/>
    </location>
</feature>
<feature type="domain" description="Myb-like" evidence="2">
    <location>
        <begin position="1194"/>
        <end position="1246"/>
    </location>
</feature>
<feature type="region of interest" description="Disordered" evidence="1">
    <location>
        <begin position="178"/>
        <end position="293"/>
    </location>
</feature>
<feature type="compositionally biased region" description="Low complexity" evidence="1">
    <location>
        <begin position="812"/>
        <end position="821"/>
    </location>
</feature>
<evidence type="ECO:0000256" key="1">
    <source>
        <dbReference type="SAM" id="MobiDB-lite"/>
    </source>
</evidence>
<feature type="region of interest" description="Disordered" evidence="1">
    <location>
        <begin position="391"/>
        <end position="418"/>
    </location>
</feature>
<feature type="compositionally biased region" description="Polar residues" evidence="1">
    <location>
        <begin position="1432"/>
        <end position="1451"/>
    </location>
</feature>
<feature type="compositionally biased region" description="Low complexity" evidence="1">
    <location>
        <begin position="900"/>
        <end position="918"/>
    </location>
</feature>
<feature type="region of interest" description="Disordered" evidence="1">
    <location>
        <begin position="880"/>
        <end position="920"/>
    </location>
</feature>
<feature type="compositionally biased region" description="Basic and acidic residues" evidence="1">
    <location>
        <begin position="248"/>
        <end position="259"/>
    </location>
</feature>
<feature type="compositionally biased region" description="Pro residues" evidence="1">
    <location>
        <begin position="881"/>
        <end position="892"/>
    </location>
</feature>
<feature type="compositionally biased region" description="Basic and acidic residues" evidence="1">
    <location>
        <begin position="284"/>
        <end position="293"/>
    </location>
</feature>
<protein>
    <submittedName>
        <fullName evidence="3">Proteophosphoglycan ppg4</fullName>
    </submittedName>
</protein>
<dbReference type="Gene3D" id="1.10.10.60">
    <property type="entry name" value="Homeodomain-like"/>
    <property type="match status" value="1"/>
</dbReference>
<dbReference type="EMBL" id="LCTV02000015">
    <property type="protein sequence ID" value="PRQ70485.1"/>
    <property type="molecule type" value="Genomic_DNA"/>
</dbReference>
<feature type="compositionally biased region" description="Low complexity" evidence="1">
    <location>
        <begin position="1"/>
        <end position="19"/>
    </location>
</feature>
<sequence>MLPRSTSPTTSTGPAAEASFLSSQRWTTGHEGAGSLGTEAVVAAAVPDAGEGLPAAKAAPMRSYAGSGAEETLETAAWTREEDSALSVAVGRSAVGDWEGVRQAFMGVTGSQRSALALSERWEVLRLGQLTSRKFSRRPRPRSPIPSCSSDSFDRSSPDPLDFSREETTLRWLRVHHSATPPDQHGSPSSTGILPPLKDSQSHSAAKRGRNEEPDEMVSDPFVGGPPRRQGSPTDDAAIPPWLSSPSDEQRAYESRSDAIRAAPSSDATSYTSLSAGLDPEPDPPERFRNPARDADVVGAQGLTNRDSQRIASILSTVSALTQKTSVPTPDALPLPRQPFDAPATTDPIELVVQGCALPSQTSPPRLAPAAFSFSTSAPLEPLELADLREATSAPPRPSTSRRFSSVYHPSPNRSSTLQIETTHVRDHNDPPPPFKPRLLTKGIAKAARRRESTALRPSLPSRQVTSENAQAADPSTSTDDTAQLRQSFASVGSPTTSPQNPPTPEDLARPSSMSVQQPPSPPPSLPDTTMRDSLTDSAGQDSACGGSGDVGREKETAKAAEDLEDWQASLDAADRLSRRLLEIAASLRHCALPVVHSVHPLSLARMLSLFCLVNDAADLLARCSTAYARLHGMSARRGSSSEGTGPNRFVPAERWLAGWQRDTSMVSRMGTGTSSGGTALQARSSLSSDSDGQWYDAATTSARSSGQLNEPSSPSIDLSFDNSRNTISPPRPAFNAAAGSTSSNRLAAPRATPAAGRGRPAKRARLNASGKSIAIPPGAMLSPRPAQGTSSVPRMSAPQGAWPANPPPPTSASTFTTSSAVPPPHTGWQPSFPPGAAAEWESKASDVDRLLSWHWAEFKRQESPEQSLRMRPSLFFPAPATVPPFRPPAPPVEAKSGKQSTSQAVSPPASTSQQQPSGSVNVFVDAERQRYLKVQLLQSIVVSSPAGLDDTSITDSPSSQRSSHDPSPSFHGTRIESSAANGADALDSLAELARRPPPFLQKPVSTAASTTAQACGIREEADEGEETSKSVAGDHEGNEQAKNAEVEEGFGEEAALEAADRLRKRLLGLNRSCCRRVFQLRNLASSAPPSSSIWLILAALLSRASANMDGIAAPALPQPSPSPAPHQPSVLQPDDTTAAQTNERAASSQGGLGGPDPWLTPKRERSRTSTSLSLGVVRFKSRATPQNDGGPPRKRAKLPRWTQEEELAFLEIRKSAGNSSWDTVAEKLAEKGFPKRSGAALRARWTARDGSNDSPGLGSEVVRLTWSAQEKVDLLAISTRGGECWTSTFPKTNTRWELWTPYFPGKSRADLSVKAHDLRQAEEKRFAKMGMKPIPSKEVQLRWQFFKAPTRALSLNPELVTSSPTNLNIQSGSALVPPQASTSATPPAAVRAGTSFATYSDAAKTHSPTPNPPAFGTSSRASPTPAAPPNGSASSRLASPSIPASTSAQPAASVPVKDPDVDPLAALSSGGMQPILDQLVSGLCAHLSRKLDSGQAVNTGGPPFGAAAALAAGEAGGSGPGTRKTSDEAPGQTAAVWGDEEDLAWLPRTKRGVALEQRLRGIAARLAT</sequence>
<dbReference type="Proteomes" id="UP000239560">
    <property type="component" value="Unassembled WGS sequence"/>
</dbReference>
<feature type="compositionally biased region" description="Polar residues" evidence="1">
    <location>
        <begin position="699"/>
        <end position="729"/>
    </location>
</feature>
<dbReference type="SUPFAM" id="SSF46689">
    <property type="entry name" value="Homeodomain-like"/>
    <property type="match status" value="2"/>
</dbReference>
<gene>
    <name evidence="3" type="ORF">AAT19DRAFT_11234</name>
</gene>
<dbReference type="PROSITE" id="PS50090">
    <property type="entry name" value="MYB_LIKE"/>
    <property type="match status" value="2"/>
</dbReference>
<comment type="caution">
    <text evidence="3">The sequence shown here is derived from an EMBL/GenBank/DDBJ whole genome shotgun (WGS) entry which is preliminary data.</text>
</comment>
<dbReference type="InterPro" id="IPR009057">
    <property type="entry name" value="Homeodomain-like_sf"/>
</dbReference>
<feature type="compositionally biased region" description="Low complexity" evidence="1">
    <location>
        <begin position="746"/>
        <end position="759"/>
    </location>
</feature>
<accession>A0A2S9ZXJ7</accession>
<feature type="region of interest" description="Disordered" evidence="1">
    <location>
        <begin position="134"/>
        <end position="162"/>
    </location>
</feature>
<dbReference type="InterPro" id="IPR001005">
    <property type="entry name" value="SANT/Myb"/>
</dbReference>
<feature type="region of interest" description="Disordered" evidence="1">
    <location>
        <begin position="667"/>
        <end position="830"/>
    </location>
</feature>
<feature type="compositionally biased region" description="Polar residues" evidence="1">
    <location>
        <begin position="1004"/>
        <end position="1014"/>
    </location>
</feature>
<evidence type="ECO:0000313" key="3">
    <source>
        <dbReference type="EMBL" id="PRQ70485.1"/>
    </source>
</evidence>
<feature type="compositionally biased region" description="Polar residues" evidence="1">
    <location>
        <begin position="1135"/>
        <end position="1150"/>
    </location>
</feature>
<evidence type="ECO:0000259" key="2">
    <source>
        <dbReference type="PROSITE" id="PS50090"/>
    </source>
</evidence>
<feature type="region of interest" description="Disordered" evidence="1">
    <location>
        <begin position="1402"/>
        <end position="1458"/>
    </location>
</feature>
<feature type="region of interest" description="Disordered" evidence="1">
    <location>
        <begin position="998"/>
        <end position="1049"/>
    </location>
</feature>
<name>A0A2S9ZXJ7_RHOTO</name>
<feature type="compositionally biased region" description="Basic and acidic residues" evidence="1">
    <location>
        <begin position="1027"/>
        <end position="1046"/>
    </location>
</feature>
<proteinExistence type="predicted"/>
<feature type="compositionally biased region" description="Low complexity" evidence="1">
    <location>
        <begin position="391"/>
        <end position="406"/>
    </location>
</feature>
<feature type="compositionally biased region" description="Polar residues" evidence="1">
    <location>
        <begin position="266"/>
        <end position="275"/>
    </location>
</feature>
<reference evidence="3 4" key="1">
    <citation type="journal article" date="2018" name="Elife">
        <title>Functional genomics of lipid metabolism in the oleaginous yeast Rhodosporidium toruloides.</title>
        <authorList>
            <person name="Coradetti S.T."/>
            <person name="Pinel D."/>
            <person name="Geiselman G."/>
            <person name="Ito M."/>
            <person name="Mondo S."/>
            <person name="Reilly M.C."/>
            <person name="Cheng Y.F."/>
            <person name="Bauer S."/>
            <person name="Grigoriev I."/>
            <person name="Gladden J.M."/>
            <person name="Simmons B.A."/>
            <person name="Brem R."/>
            <person name="Arkin A.P."/>
            <person name="Skerker J.M."/>
        </authorList>
    </citation>
    <scope>NUCLEOTIDE SEQUENCE [LARGE SCALE GENOMIC DNA]</scope>
    <source>
        <strain evidence="3 4">NBRC 0880</strain>
    </source>
</reference>
<feature type="region of interest" description="Disordered" evidence="1">
    <location>
        <begin position="1"/>
        <end position="33"/>
    </location>
</feature>
<evidence type="ECO:0000313" key="4">
    <source>
        <dbReference type="Proteomes" id="UP000239560"/>
    </source>
</evidence>
<feature type="region of interest" description="Disordered" evidence="1">
    <location>
        <begin position="445"/>
        <end position="555"/>
    </location>
</feature>
<feature type="domain" description="Myb-like" evidence="2">
    <location>
        <begin position="70"/>
        <end position="126"/>
    </location>
</feature>
<dbReference type="OrthoDB" id="10323974at2759"/>
<feature type="compositionally biased region" description="Low complexity" evidence="1">
    <location>
        <begin position="957"/>
        <end position="970"/>
    </location>
</feature>
<feature type="region of interest" description="Disordered" evidence="1">
    <location>
        <begin position="1113"/>
        <end position="1199"/>
    </location>
</feature>
<feature type="compositionally biased region" description="Basic and acidic residues" evidence="1">
    <location>
        <begin position="152"/>
        <end position="162"/>
    </location>
</feature>
<feature type="compositionally biased region" description="Polar residues" evidence="1">
    <location>
        <begin position="682"/>
        <end position="692"/>
    </location>
</feature>
<feature type="compositionally biased region" description="Low complexity" evidence="1">
    <location>
        <begin position="667"/>
        <end position="679"/>
    </location>
</feature>
<feature type="region of interest" description="Disordered" evidence="1">
    <location>
        <begin position="947"/>
        <end position="980"/>
    </location>
</feature>
<feature type="compositionally biased region" description="Polar residues" evidence="1">
    <location>
        <begin position="461"/>
        <end position="493"/>
    </location>
</feature>
<organism evidence="3 4">
    <name type="scientific">Rhodotorula toruloides</name>
    <name type="common">Yeast</name>
    <name type="synonym">Rhodosporidium toruloides</name>
    <dbReference type="NCBI Taxonomy" id="5286"/>
    <lineage>
        <taxon>Eukaryota</taxon>
        <taxon>Fungi</taxon>
        <taxon>Dikarya</taxon>
        <taxon>Basidiomycota</taxon>
        <taxon>Pucciniomycotina</taxon>
        <taxon>Microbotryomycetes</taxon>
        <taxon>Sporidiobolales</taxon>
        <taxon>Sporidiobolaceae</taxon>
        <taxon>Rhodotorula</taxon>
    </lineage>
</organism>